<dbReference type="EMBL" id="JAFBBU010000001">
    <property type="protein sequence ID" value="MBM7470581.1"/>
    <property type="molecule type" value="Genomic_DNA"/>
</dbReference>
<name>A0ABS2L268_9MICO</name>
<gene>
    <name evidence="2" type="ORF">JOE66_000215</name>
</gene>
<dbReference type="PANTHER" id="PTHR48098:SF1">
    <property type="entry name" value="DIACYLGLYCEROL ACYLTRANSFERASE_MYCOLYLTRANSFERASE AG85A"/>
    <property type="match status" value="1"/>
</dbReference>
<dbReference type="Gene3D" id="3.40.50.1820">
    <property type="entry name" value="alpha/beta hydrolase"/>
    <property type="match status" value="1"/>
</dbReference>
<comment type="caution">
    <text evidence="2">The sequence shown here is derived from an EMBL/GenBank/DDBJ whole genome shotgun (WGS) entry which is preliminary data.</text>
</comment>
<dbReference type="SUPFAM" id="SSF53474">
    <property type="entry name" value="alpha/beta-Hydrolases"/>
    <property type="match status" value="1"/>
</dbReference>
<proteinExistence type="predicted"/>
<dbReference type="InterPro" id="IPR029058">
    <property type="entry name" value="AB_hydrolase_fold"/>
</dbReference>
<reference evidence="2 3" key="1">
    <citation type="submission" date="2021-01" db="EMBL/GenBank/DDBJ databases">
        <title>Sequencing the genomes of 1000 actinobacteria strains.</title>
        <authorList>
            <person name="Klenk H.-P."/>
        </authorList>
    </citation>
    <scope>NUCLEOTIDE SEQUENCE [LARGE SCALE GENOMIC DNA]</scope>
    <source>
        <strain evidence="2 3">DSM 13057</strain>
    </source>
</reference>
<keyword evidence="1" id="KW-0812">Transmembrane</keyword>
<evidence type="ECO:0000256" key="1">
    <source>
        <dbReference type="SAM" id="Phobius"/>
    </source>
</evidence>
<dbReference type="PANTHER" id="PTHR48098">
    <property type="entry name" value="ENTEROCHELIN ESTERASE-RELATED"/>
    <property type="match status" value="1"/>
</dbReference>
<keyword evidence="1" id="KW-1133">Transmembrane helix</keyword>
<feature type="transmembrane region" description="Helical" evidence="1">
    <location>
        <begin position="79"/>
        <end position="98"/>
    </location>
</feature>
<feature type="transmembrane region" description="Helical" evidence="1">
    <location>
        <begin position="105"/>
        <end position="122"/>
    </location>
</feature>
<sequence length="440" mass="45978">MNGIQALLNVNIVEGPVVVTVYVLSSVLVVFLLARVPLKRFLRLTMFGLLGGAAAAVAIKLVLVDVLNTFGSPVSDVDFGFFVIGLAAIGLAVSNAVSSTTGRKVTAAASVITFALATTLAINQSYGLNPTVAAFLHINTDPPLTLVPTTPNPVTRSHPAGPLYATWVPPAGMPSHGTTGQLTGANAIPNSESGFPARNAEVYYPPAALVDHPPALPFVLMMMGQPGDPSAKNIAKALDAIAAKNNGLAPIVIVADQLADPTKDPLCLDSSLGKAETYLMKDVTRWARAHLNILGEPKSWTIAGYSNGGECANYFGSKYPAMWGNILDISGIEYAGVEQHANILKTIFAGNQTAYDSVKPAIIMTRNHYPDTTAIYTAGEKDPSLIAVQKQLTSTAINAGIVAKFVTIPGADHGVTALDGGLTAGFELLFPRLGLSRPTP</sequence>
<evidence type="ECO:0000313" key="3">
    <source>
        <dbReference type="Proteomes" id="UP000776164"/>
    </source>
</evidence>
<organism evidence="2 3">
    <name type="scientific">Subtercola frigoramans</name>
    <dbReference type="NCBI Taxonomy" id="120298"/>
    <lineage>
        <taxon>Bacteria</taxon>
        <taxon>Bacillati</taxon>
        <taxon>Actinomycetota</taxon>
        <taxon>Actinomycetes</taxon>
        <taxon>Micrococcales</taxon>
        <taxon>Microbacteriaceae</taxon>
        <taxon>Subtercola</taxon>
    </lineage>
</organism>
<keyword evidence="3" id="KW-1185">Reference proteome</keyword>
<keyword evidence="1" id="KW-0472">Membrane</keyword>
<dbReference type="InterPro" id="IPR050583">
    <property type="entry name" value="Mycobacterial_A85_antigen"/>
</dbReference>
<feature type="transmembrane region" description="Helical" evidence="1">
    <location>
        <begin position="41"/>
        <end position="59"/>
    </location>
</feature>
<evidence type="ECO:0000313" key="2">
    <source>
        <dbReference type="EMBL" id="MBM7470581.1"/>
    </source>
</evidence>
<accession>A0ABS2L268</accession>
<protein>
    <submittedName>
        <fullName evidence="2">Enterochelin esterase-like enzyme</fullName>
    </submittedName>
</protein>
<dbReference type="Proteomes" id="UP000776164">
    <property type="component" value="Unassembled WGS sequence"/>
</dbReference>
<feature type="transmembrane region" description="Helical" evidence="1">
    <location>
        <begin position="12"/>
        <end position="34"/>
    </location>
</feature>
<dbReference type="RefSeq" id="WP_205106315.1">
    <property type="nucleotide sequence ID" value="NZ_BAAAHT010000018.1"/>
</dbReference>